<feature type="region of interest" description="Disordered" evidence="1">
    <location>
        <begin position="1"/>
        <end position="25"/>
    </location>
</feature>
<dbReference type="RefSeq" id="XP_062737814.1">
    <property type="nucleotide sequence ID" value="XM_062871984.1"/>
</dbReference>
<organism evidence="2 3">
    <name type="scientific">Podospora bellae-mahoneyi</name>
    <dbReference type="NCBI Taxonomy" id="2093777"/>
    <lineage>
        <taxon>Eukaryota</taxon>
        <taxon>Fungi</taxon>
        <taxon>Dikarya</taxon>
        <taxon>Ascomycota</taxon>
        <taxon>Pezizomycotina</taxon>
        <taxon>Sordariomycetes</taxon>
        <taxon>Sordariomycetidae</taxon>
        <taxon>Sordariales</taxon>
        <taxon>Podosporaceae</taxon>
        <taxon>Podospora</taxon>
    </lineage>
</organism>
<keyword evidence="3" id="KW-1185">Reference proteome</keyword>
<sequence length="92" mass="10473">MHNHHIRPLHNPPHHLGRPRHRRPVHNPMIRAPAKVANLLLDHPVILPKSRHGPHPPNPQNCHLLLHHHRTEGGFGCGRVDVDAGVEDRVFV</sequence>
<dbReference type="EMBL" id="JAFFGZ010000001">
    <property type="protein sequence ID" value="KAK4648839.1"/>
    <property type="molecule type" value="Genomic_DNA"/>
</dbReference>
<gene>
    <name evidence="2" type="ORF">QC761_0015190</name>
</gene>
<name>A0ABR0FZE4_9PEZI</name>
<evidence type="ECO:0000313" key="2">
    <source>
        <dbReference type="EMBL" id="KAK4648839.1"/>
    </source>
</evidence>
<proteinExistence type="predicted"/>
<reference evidence="2 3" key="1">
    <citation type="journal article" date="2023" name="bioRxiv">
        <title>High-quality genome assemblies of four members of thePodospora anserinaspecies complex.</title>
        <authorList>
            <person name="Ament-Velasquez S.L."/>
            <person name="Vogan A.A."/>
            <person name="Wallerman O."/>
            <person name="Hartmann F."/>
            <person name="Gautier V."/>
            <person name="Silar P."/>
            <person name="Giraud T."/>
            <person name="Johannesson H."/>
        </authorList>
    </citation>
    <scope>NUCLEOTIDE SEQUENCE [LARGE SCALE GENOMIC DNA]</scope>
    <source>
        <strain evidence="2 3">CBS 112042</strain>
    </source>
</reference>
<dbReference type="GeneID" id="87891058"/>
<comment type="caution">
    <text evidence="2">The sequence shown here is derived from an EMBL/GenBank/DDBJ whole genome shotgun (WGS) entry which is preliminary data.</text>
</comment>
<evidence type="ECO:0000256" key="1">
    <source>
        <dbReference type="SAM" id="MobiDB-lite"/>
    </source>
</evidence>
<protein>
    <submittedName>
        <fullName evidence="2">Uncharacterized protein</fullName>
    </submittedName>
</protein>
<dbReference type="Proteomes" id="UP001322138">
    <property type="component" value="Unassembled WGS sequence"/>
</dbReference>
<evidence type="ECO:0000313" key="3">
    <source>
        <dbReference type="Proteomes" id="UP001322138"/>
    </source>
</evidence>
<accession>A0ABR0FZE4</accession>